<dbReference type="PANTHER" id="PTHR10458">
    <property type="entry name" value="PEPTIDE DEFORMYLASE"/>
    <property type="match status" value="1"/>
</dbReference>
<dbReference type="EMBL" id="HBGF01026707">
    <property type="protein sequence ID" value="CAD9121631.1"/>
    <property type="molecule type" value="Transcribed_RNA"/>
</dbReference>
<dbReference type="SUPFAM" id="SSF56420">
    <property type="entry name" value="Peptide deformylase"/>
    <property type="match status" value="1"/>
</dbReference>
<name>A0A7S1M546_NEODS</name>
<dbReference type="PANTHER" id="PTHR10458:SF2">
    <property type="entry name" value="PEPTIDE DEFORMYLASE, MITOCHONDRIAL"/>
    <property type="match status" value="1"/>
</dbReference>
<comment type="catalytic activity">
    <reaction evidence="7">
        <text>N-terminal N-formyl-L-methionyl-[peptide] + H2O = N-terminal L-methionyl-[peptide] + formate</text>
        <dbReference type="Rhea" id="RHEA:24420"/>
        <dbReference type="Rhea" id="RHEA-COMP:10639"/>
        <dbReference type="Rhea" id="RHEA-COMP:10640"/>
        <dbReference type="ChEBI" id="CHEBI:15377"/>
        <dbReference type="ChEBI" id="CHEBI:15740"/>
        <dbReference type="ChEBI" id="CHEBI:49298"/>
        <dbReference type="ChEBI" id="CHEBI:64731"/>
        <dbReference type="EC" id="3.5.1.88"/>
    </reaction>
</comment>
<dbReference type="InterPro" id="IPR036821">
    <property type="entry name" value="Peptide_deformylase_sf"/>
</dbReference>
<dbReference type="GO" id="GO:0006412">
    <property type="term" value="P:translation"/>
    <property type="evidence" value="ECO:0007669"/>
    <property type="project" value="UniProtKB-KW"/>
</dbReference>
<dbReference type="GO" id="GO:0005739">
    <property type="term" value="C:mitochondrion"/>
    <property type="evidence" value="ECO:0007669"/>
    <property type="project" value="TreeGrafter"/>
</dbReference>
<protein>
    <recommendedName>
        <fullName evidence="2 7">Peptide deformylase</fullName>
        <ecNumber evidence="2 7">3.5.1.88</ecNumber>
    </recommendedName>
</protein>
<proteinExistence type="inferred from homology"/>
<sequence>MLNRGLFRRTLVRLAAPAASAKQSGGSMQSGKKHKLAHFPHVSLTTPASHVVLEDRAGAVFPHRLESLKAAARDLACQSICAQKIQWDARVIVCRDSPIDTEFKVFINPDVPGYDVKDAVTPMYGMWETDTALSAATAWVVRPQQVAVHHVDEYGQSQTTVLEGMTARLFLHEYDFLHGRSMLQMVPSTDFITSSISLNQQHLWPDAFPSMEARMTPPNMFFDYVSNQIVLPKGLEWVAELHKMNMEFANNPQVRS</sequence>
<dbReference type="AlphaFoldDB" id="A0A7S1M546"/>
<comment type="function">
    <text evidence="6 7">Removes the formyl group from the N-terminal Met of newly synthesized proteins.</text>
</comment>
<keyword evidence="3 7" id="KW-0479">Metal-binding</keyword>
<accession>A0A7S1M546</accession>
<keyword evidence="4 7" id="KW-0378">Hydrolase</keyword>
<evidence type="ECO:0000256" key="5">
    <source>
        <dbReference type="ARBA" id="ARBA00022917"/>
    </source>
</evidence>
<evidence type="ECO:0000313" key="8">
    <source>
        <dbReference type="EMBL" id="CAD9121631.1"/>
    </source>
</evidence>
<evidence type="ECO:0000256" key="2">
    <source>
        <dbReference type="ARBA" id="ARBA00012175"/>
    </source>
</evidence>
<evidence type="ECO:0000256" key="1">
    <source>
        <dbReference type="ARBA" id="ARBA00010759"/>
    </source>
</evidence>
<keyword evidence="5 7" id="KW-0648">Protein biosynthesis</keyword>
<evidence type="ECO:0000256" key="7">
    <source>
        <dbReference type="RuleBase" id="RU362111"/>
    </source>
</evidence>
<evidence type="ECO:0000256" key="3">
    <source>
        <dbReference type="ARBA" id="ARBA00022723"/>
    </source>
</evidence>
<dbReference type="Pfam" id="PF01327">
    <property type="entry name" value="Pep_deformylase"/>
    <property type="match status" value="1"/>
</dbReference>
<evidence type="ECO:0000256" key="4">
    <source>
        <dbReference type="ARBA" id="ARBA00022801"/>
    </source>
</evidence>
<dbReference type="EC" id="3.5.1.88" evidence="2 7"/>
<gene>
    <name evidence="8" type="ORF">NDES1114_LOCUS17675</name>
</gene>
<comment type="similarity">
    <text evidence="1 7">Belongs to the polypeptide deformylase family.</text>
</comment>
<dbReference type="InterPro" id="IPR023635">
    <property type="entry name" value="Peptide_deformylase"/>
</dbReference>
<reference evidence="8" key="1">
    <citation type="submission" date="2021-01" db="EMBL/GenBank/DDBJ databases">
        <authorList>
            <person name="Corre E."/>
            <person name="Pelletier E."/>
            <person name="Niang G."/>
            <person name="Scheremetjew M."/>
            <person name="Finn R."/>
            <person name="Kale V."/>
            <person name="Holt S."/>
            <person name="Cochrane G."/>
            <person name="Meng A."/>
            <person name="Brown T."/>
            <person name="Cohen L."/>
        </authorList>
    </citation>
    <scope>NUCLEOTIDE SEQUENCE</scope>
    <source>
        <strain evidence="8">CCAP 1951/1</strain>
    </source>
</reference>
<dbReference type="GO" id="GO:0046872">
    <property type="term" value="F:metal ion binding"/>
    <property type="evidence" value="ECO:0007669"/>
    <property type="project" value="UniProtKB-KW"/>
</dbReference>
<organism evidence="8">
    <name type="scientific">Neobodo designis</name>
    <name type="common">Flagellated protozoan</name>
    <name type="synonym">Bodo designis</name>
    <dbReference type="NCBI Taxonomy" id="312471"/>
    <lineage>
        <taxon>Eukaryota</taxon>
        <taxon>Discoba</taxon>
        <taxon>Euglenozoa</taxon>
        <taxon>Kinetoplastea</taxon>
        <taxon>Metakinetoplastina</taxon>
        <taxon>Neobodonida</taxon>
        <taxon>Neobodo</taxon>
    </lineage>
</organism>
<dbReference type="Gene3D" id="3.90.45.10">
    <property type="entry name" value="Peptide deformylase"/>
    <property type="match status" value="1"/>
</dbReference>
<evidence type="ECO:0000256" key="6">
    <source>
        <dbReference type="ARBA" id="ARBA00037114"/>
    </source>
</evidence>
<dbReference type="GO" id="GO:0042586">
    <property type="term" value="F:peptide deformylase activity"/>
    <property type="evidence" value="ECO:0007669"/>
    <property type="project" value="UniProtKB-EC"/>
</dbReference>